<dbReference type="HOGENOM" id="CLU_3165380_0_0_9"/>
<dbReference type="Proteomes" id="UP000005850">
    <property type="component" value="Chromosome"/>
</dbReference>
<evidence type="ECO:0000313" key="2">
    <source>
        <dbReference type="Proteomes" id="UP000005850"/>
    </source>
</evidence>
<protein>
    <submittedName>
        <fullName evidence="1">Uncharacterized protein</fullName>
    </submittedName>
</protein>
<dbReference type="STRING" id="1042163.BRLA_c041800"/>
<proteinExistence type="predicted"/>
<name>A0A075RGU9_BRELA</name>
<reference evidence="1 2" key="1">
    <citation type="journal article" date="2011" name="J. Bacteriol.">
        <title>Genome sequence of Brevibacillus laterosporus LMG 15441, a pathogen of invertebrates.</title>
        <authorList>
            <person name="Djukic M."/>
            <person name="Poehlein A."/>
            <person name="Thurmer A."/>
            <person name="Daniel R."/>
        </authorList>
    </citation>
    <scope>NUCLEOTIDE SEQUENCE [LARGE SCALE GENOMIC DNA]</scope>
    <source>
        <strain evidence="1 2">LMG 15441</strain>
    </source>
</reference>
<organism evidence="1 2">
    <name type="scientific">Brevibacillus laterosporus LMG 15441</name>
    <dbReference type="NCBI Taxonomy" id="1042163"/>
    <lineage>
        <taxon>Bacteria</taxon>
        <taxon>Bacillati</taxon>
        <taxon>Bacillota</taxon>
        <taxon>Bacilli</taxon>
        <taxon>Bacillales</taxon>
        <taxon>Paenibacillaceae</taxon>
        <taxon>Brevibacillus</taxon>
    </lineage>
</organism>
<sequence>MRKAYGMLMLSLALVMTLGITANIETASAKEFISPQKAQSYFVDPGH</sequence>
<evidence type="ECO:0000313" key="1">
    <source>
        <dbReference type="EMBL" id="AIG28455.1"/>
    </source>
</evidence>
<gene>
    <name evidence="1" type="ORF">BRLA_c041800</name>
</gene>
<accession>A0A075RGU9</accession>
<dbReference type="KEGG" id="blr:BRLA_c041800"/>
<dbReference type="AlphaFoldDB" id="A0A075RGU9"/>
<dbReference type="RefSeq" id="WP_164496767.1">
    <property type="nucleotide sequence ID" value="NZ_CP007806.1"/>
</dbReference>
<keyword evidence="2" id="KW-1185">Reference proteome</keyword>
<dbReference type="EMBL" id="CP007806">
    <property type="protein sequence ID" value="AIG28455.1"/>
    <property type="molecule type" value="Genomic_DNA"/>
</dbReference>